<name>A0A1G6QIC5_9BACI</name>
<protein>
    <submittedName>
        <fullName evidence="1">Uncharacterized protein</fullName>
    </submittedName>
</protein>
<organism evidence="1 2">
    <name type="scientific">Terribacillus halophilus</name>
    <dbReference type="NCBI Taxonomy" id="361279"/>
    <lineage>
        <taxon>Bacteria</taxon>
        <taxon>Bacillati</taxon>
        <taxon>Bacillota</taxon>
        <taxon>Bacilli</taxon>
        <taxon>Bacillales</taxon>
        <taxon>Bacillaceae</taxon>
        <taxon>Terribacillus</taxon>
    </lineage>
</organism>
<gene>
    <name evidence="1" type="ORF">SAMN05421663_10592</name>
</gene>
<keyword evidence="2" id="KW-1185">Reference proteome</keyword>
<proteinExistence type="predicted"/>
<evidence type="ECO:0000313" key="2">
    <source>
        <dbReference type="Proteomes" id="UP000198666"/>
    </source>
</evidence>
<sequence>MSEFSIQESIVLIPEEDFSYKKAVLKSKVEDILDEDQVFYKLANNILVGEDQKGKVIDTMKDVTNKRSSRDTGINGRALEKIPTIVRNFSDQVANMKTQKATITFKEIASLYD</sequence>
<dbReference type="STRING" id="361279.SAMN05421663_10592"/>
<reference evidence="2" key="1">
    <citation type="submission" date="2016-10" db="EMBL/GenBank/DDBJ databases">
        <authorList>
            <person name="Varghese N."/>
            <person name="Submissions S."/>
        </authorList>
    </citation>
    <scope>NUCLEOTIDE SEQUENCE [LARGE SCALE GENOMIC DNA]</scope>
    <source>
        <strain evidence="2">DSM 21620</strain>
    </source>
</reference>
<dbReference type="OrthoDB" id="2968040at2"/>
<dbReference type="Proteomes" id="UP000198666">
    <property type="component" value="Unassembled WGS sequence"/>
</dbReference>
<dbReference type="RefSeq" id="WP_093727183.1">
    <property type="nucleotide sequence ID" value="NZ_FMZB01000005.1"/>
</dbReference>
<evidence type="ECO:0000313" key="1">
    <source>
        <dbReference type="EMBL" id="SDC92058.1"/>
    </source>
</evidence>
<dbReference type="AlphaFoldDB" id="A0A1G6QIC5"/>
<accession>A0A1G6QIC5</accession>
<dbReference type="EMBL" id="FMZB01000005">
    <property type="protein sequence ID" value="SDC92058.1"/>
    <property type="molecule type" value="Genomic_DNA"/>
</dbReference>